<dbReference type="Pfam" id="PF00379">
    <property type="entry name" value="Chitin_bind_4"/>
    <property type="match status" value="1"/>
</dbReference>
<dbReference type="AlphaFoldDB" id="A0A8K0K7J6"/>
<dbReference type="InterPro" id="IPR050468">
    <property type="entry name" value="Cuticle_Struct_Prot"/>
</dbReference>
<evidence type="ECO:0000256" key="1">
    <source>
        <dbReference type="ARBA" id="ARBA00022460"/>
    </source>
</evidence>
<feature type="signal peptide" evidence="4">
    <location>
        <begin position="1"/>
        <end position="19"/>
    </location>
</feature>
<evidence type="ECO:0000313" key="5">
    <source>
        <dbReference type="EMBL" id="KAG8229197.1"/>
    </source>
</evidence>
<comment type="caution">
    <text evidence="5">The sequence shown here is derived from an EMBL/GenBank/DDBJ whole genome shotgun (WGS) entry which is preliminary data.</text>
</comment>
<evidence type="ECO:0000313" key="6">
    <source>
        <dbReference type="Proteomes" id="UP000792457"/>
    </source>
</evidence>
<name>A0A8K0K7J6_LADFU</name>
<feature type="chain" id="PRO_5035422109" evidence="4">
    <location>
        <begin position="20"/>
        <end position="196"/>
    </location>
</feature>
<keyword evidence="6" id="KW-1185">Reference proteome</keyword>
<dbReference type="InterPro" id="IPR031311">
    <property type="entry name" value="CHIT_BIND_RR_consensus"/>
</dbReference>
<dbReference type="Proteomes" id="UP000792457">
    <property type="component" value="Unassembled WGS sequence"/>
</dbReference>
<dbReference type="PROSITE" id="PS51155">
    <property type="entry name" value="CHIT_BIND_RR_2"/>
    <property type="match status" value="1"/>
</dbReference>
<reference evidence="5" key="2">
    <citation type="submission" date="2017-10" db="EMBL/GenBank/DDBJ databases">
        <title>Ladona fulva Genome sequencing and assembly.</title>
        <authorList>
            <person name="Murali S."/>
            <person name="Richards S."/>
            <person name="Bandaranaike D."/>
            <person name="Bellair M."/>
            <person name="Blankenburg K."/>
            <person name="Chao H."/>
            <person name="Dinh H."/>
            <person name="Doddapaneni H."/>
            <person name="Dugan-Rocha S."/>
            <person name="Elkadiri S."/>
            <person name="Gnanaolivu R."/>
            <person name="Hernandez B."/>
            <person name="Skinner E."/>
            <person name="Javaid M."/>
            <person name="Lee S."/>
            <person name="Li M."/>
            <person name="Ming W."/>
            <person name="Munidasa M."/>
            <person name="Muniz J."/>
            <person name="Nguyen L."/>
            <person name="Hughes D."/>
            <person name="Osuji N."/>
            <person name="Pu L.-L."/>
            <person name="Puazo M."/>
            <person name="Qu C."/>
            <person name="Quiroz J."/>
            <person name="Raj R."/>
            <person name="Weissenberger G."/>
            <person name="Xin Y."/>
            <person name="Zou X."/>
            <person name="Han Y."/>
            <person name="Worley K."/>
            <person name="Muzny D."/>
            <person name="Gibbs R."/>
        </authorList>
    </citation>
    <scope>NUCLEOTIDE SEQUENCE</scope>
    <source>
        <strain evidence="5">Sampled in the wild</strain>
    </source>
</reference>
<reference evidence="5" key="1">
    <citation type="submission" date="2013-04" db="EMBL/GenBank/DDBJ databases">
        <authorList>
            <person name="Qu J."/>
            <person name="Murali S.C."/>
            <person name="Bandaranaike D."/>
            <person name="Bellair M."/>
            <person name="Blankenburg K."/>
            <person name="Chao H."/>
            <person name="Dinh H."/>
            <person name="Doddapaneni H."/>
            <person name="Downs B."/>
            <person name="Dugan-Rocha S."/>
            <person name="Elkadiri S."/>
            <person name="Gnanaolivu R.D."/>
            <person name="Hernandez B."/>
            <person name="Javaid M."/>
            <person name="Jayaseelan J.C."/>
            <person name="Lee S."/>
            <person name="Li M."/>
            <person name="Ming W."/>
            <person name="Munidasa M."/>
            <person name="Muniz J."/>
            <person name="Nguyen L."/>
            <person name="Ongeri F."/>
            <person name="Osuji N."/>
            <person name="Pu L.-L."/>
            <person name="Puazo M."/>
            <person name="Qu C."/>
            <person name="Quiroz J."/>
            <person name="Raj R."/>
            <person name="Weissenberger G."/>
            <person name="Xin Y."/>
            <person name="Zou X."/>
            <person name="Han Y."/>
            <person name="Richards S."/>
            <person name="Worley K."/>
            <person name="Muzny D."/>
            <person name="Gibbs R."/>
        </authorList>
    </citation>
    <scope>NUCLEOTIDE SEQUENCE</scope>
    <source>
        <strain evidence="5">Sampled in the wild</strain>
    </source>
</reference>
<feature type="compositionally biased region" description="Pro residues" evidence="3">
    <location>
        <begin position="102"/>
        <end position="123"/>
    </location>
</feature>
<feature type="region of interest" description="Disordered" evidence="3">
    <location>
        <begin position="94"/>
        <end position="196"/>
    </location>
</feature>
<feature type="region of interest" description="Disordered" evidence="3">
    <location>
        <begin position="59"/>
        <end position="82"/>
    </location>
</feature>
<dbReference type="OrthoDB" id="6352077at2759"/>
<proteinExistence type="predicted"/>
<keyword evidence="4" id="KW-0732">Signal</keyword>
<gene>
    <name evidence="5" type="ORF">J437_LFUL001069</name>
</gene>
<feature type="compositionally biased region" description="Basic and acidic residues" evidence="3">
    <location>
        <begin position="59"/>
        <end position="68"/>
    </location>
</feature>
<organism evidence="5 6">
    <name type="scientific">Ladona fulva</name>
    <name type="common">Scarce chaser dragonfly</name>
    <name type="synonym">Libellula fulva</name>
    <dbReference type="NCBI Taxonomy" id="123851"/>
    <lineage>
        <taxon>Eukaryota</taxon>
        <taxon>Metazoa</taxon>
        <taxon>Ecdysozoa</taxon>
        <taxon>Arthropoda</taxon>
        <taxon>Hexapoda</taxon>
        <taxon>Insecta</taxon>
        <taxon>Pterygota</taxon>
        <taxon>Palaeoptera</taxon>
        <taxon>Odonata</taxon>
        <taxon>Epiprocta</taxon>
        <taxon>Anisoptera</taxon>
        <taxon>Libelluloidea</taxon>
        <taxon>Libellulidae</taxon>
        <taxon>Ladona</taxon>
    </lineage>
</organism>
<evidence type="ECO:0000256" key="4">
    <source>
        <dbReference type="SAM" id="SignalP"/>
    </source>
</evidence>
<sequence length="196" mass="21698">MYEIIVLLVAVVAVGAALAQYNQPRNSGRDAAILSEARYQAGDGAFGAAYLQEDGVEFKEEADTDGNRKGSYSYVGPDGQRRTVHYTAGKHGFVATGDHLPRAPPAPVPVAPQPQYQPQPQYNPAPQQYSAPAHQQHYNPAPQHYHQPAPQYHQHAAPQQRYYEEPTTQPPHRFYPPGKLSLSRTPGGYSYTFNKE</sequence>
<dbReference type="PANTHER" id="PTHR10380">
    <property type="entry name" value="CUTICLE PROTEIN"/>
    <property type="match status" value="1"/>
</dbReference>
<dbReference type="InterPro" id="IPR000618">
    <property type="entry name" value="Insect_cuticle"/>
</dbReference>
<dbReference type="GO" id="GO:0062129">
    <property type="term" value="C:chitin-based extracellular matrix"/>
    <property type="evidence" value="ECO:0007669"/>
    <property type="project" value="TreeGrafter"/>
</dbReference>
<evidence type="ECO:0000256" key="2">
    <source>
        <dbReference type="PROSITE-ProRule" id="PRU00497"/>
    </source>
</evidence>
<accession>A0A8K0K7J6</accession>
<feature type="compositionally biased region" description="Low complexity" evidence="3">
    <location>
        <begin position="140"/>
        <end position="161"/>
    </location>
</feature>
<feature type="compositionally biased region" description="Low complexity" evidence="3">
    <location>
        <begin position="124"/>
        <end position="133"/>
    </location>
</feature>
<dbReference type="PROSITE" id="PS00233">
    <property type="entry name" value="CHIT_BIND_RR_1"/>
    <property type="match status" value="1"/>
</dbReference>
<evidence type="ECO:0000256" key="3">
    <source>
        <dbReference type="SAM" id="MobiDB-lite"/>
    </source>
</evidence>
<keyword evidence="1 2" id="KW-0193">Cuticle</keyword>
<dbReference type="EMBL" id="KZ308415">
    <property type="protein sequence ID" value="KAG8229197.1"/>
    <property type="molecule type" value="Genomic_DNA"/>
</dbReference>
<dbReference type="PANTHER" id="PTHR10380:SF160">
    <property type="entry name" value="CUTICULAR PROTEIN 100A"/>
    <property type="match status" value="1"/>
</dbReference>
<protein>
    <submittedName>
        <fullName evidence="5">Uncharacterized protein</fullName>
    </submittedName>
</protein>
<dbReference type="GO" id="GO:0008010">
    <property type="term" value="F:structural constituent of chitin-based larval cuticle"/>
    <property type="evidence" value="ECO:0007669"/>
    <property type="project" value="TreeGrafter"/>
</dbReference>